<dbReference type="Pfam" id="PF00169">
    <property type="entry name" value="PH"/>
    <property type="match status" value="2"/>
</dbReference>
<dbReference type="InterPro" id="IPR001849">
    <property type="entry name" value="PH_domain"/>
</dbReference>
<evidence type="ECO:0000313" key="3">
    <source>
        <dbReference type="Proteomes" id="UP000281553"/>
    </source>
</evidence>
<dbReference type="AlphaFoldDB" id="A0A3P7QJ16"/>
<dbReference type="SMART" id="SM00233">
    <property type="entry name" value="PH"/>
    <property type="match status" value="2"/>
</dbReference>
<dbReference type="Gene3D" id="2.30.29.30">
    <property type="entry name" value="Pleckstrin-homology domain (PH domain)/Phosphotyrosine-binding domain (PTB)"/>
    <property type="match status" value="2"/>
</dbReference>
<dbReference type="InterPro" id="IPR011993">
    <property type="entry name" value="PH-like_dom_sf"/>
</dbReference>
<feature type="domain" description="PH" evidence="1">
    <location>
        <begin position="263"/>
        <end position="368"/>
    </location>
</feature>
<dbReference type="GO" id="GO:0005547">
    <property type="term" value="F:phosphatidylinositol-3,4,5-trisphosphate binding"/>
    <property type="evidence" value="ECO:0007669"/>
    <property type="project" value="TreeGrafter"/>
</dbReference>
<dbReference type="Proteomes" id="UP000281553">
    <property type="component" value="Unassembled WGS sequence"/>
</dbReference>
<dbReference type="GO" id="GO:0005886">
    <property type="term" value="C:plasma membrane"/>
    <property type="evidence" value="ECO:0007669"/>
    <property type="project" value="TreeGrafter"/>
</dbReference>
<evidence type="ECO:0000313" key="2">
    <source>
        <dbReference type="EMBL" id="VDN31992.1"/>
    </source>
</evidence>
<proteinExistence type="predicted"/>
<organism evidence="2 3">
    <name type="scientific">Dibothriocephalus latus</name>
    <name type="common">Fish tapeworm</name>
    <name type="synonym">Diphyllobothrium latum</name>
    <dbReference type="NCBI Taxonomy" id="60516"/>
    <lineage>
        <taxon>Eukaryota</taxon>
        <taxon>Metazoa</taxon>
        <taxon>Spiralia</taxon>
        <taxon>Lophotrochozoa</taxon>
        <taxon>Platyhelminthes</taxon>
        <taxon>Cestoda</taxon>
        <taxon>Eucestoda</taxon>
        <taxon>Diphyllobothriidea</taxon>
        <taxon>Diphyllobothriidae</taxon>
        <taxon>Dibothriocephalus</taxon>
    </lineage>
</organism>
<name>A0A3P7QJ16_DIBLA</name>
<keyword evidence="3" id="KW-1185">Reference proteome</keyword>
<dbReference type="EMBL" id="UYRU01081596">
    <property type="protein sequence ID" value="VDN31992.1"/>
    <property type="molecule type" value="Genomic_DNA"/>
</dbReference>
<feature type="domain" description="PH" evidence="1">
    <location>
        <begin position="134"/>
        <end position="237"/>
    </location>
</feature>
<dbReference type="GO" id="GO:0005096">
    <property type="term" value="F:GTPase activator activity"/>
    <property type="evidence" value="ECO:0007669"/>
    <property type="project" value="TreeGrafter"/>
</dbReference>
<sequence>MVTTNVPTAYPTKSSASLPTGRCLFAKNALVCMHFSPTLRRMLETHIKLGGGWRSLAFLKSADQEELAKLLSSSKGNTQVNAELEAELPLSFRRPWPGATCPDFYREYFVQFKYNEKVFAPGASASGLQADFTNPVKSGMLLKKLREGSQFLPRLFEINGTSNSLKYFIKSTDTDPKENIDLERCNMTFVDPSEFGLPPHTALVQFLQDNSTRHIFLRSDNSREISNWYNTLRLCKYQRLRLHLSGSGSDASPEEIVSHLTSDLDKVGWIFKGGPDSNYTFRRRWLMLTHRRRLLYANDPQSAFSKGEIFIGSEHDGFAVTEKAPDDWKKCPTEFPFTICTPNRSFVFCANSEADRSEWVAMLVALLKRPVTFLDEKEAASVFSRRK</sequence>
<dbReference type="InterPro" id="IPR052589">
    <property type="entry name" value="Arf-GAP_dual-PH_domain"/>
</dbReference>
<dbReference type="OrthoDB" id="10266696at2759"/>
<dbReference type="SUPFAM" id="SSF50729">
    <property type="entry name" value="PH domain-like"/>
    <property type="match status" value="2"/>
</dbReference>
<gene>
    <name evidence="2" type="ORF">DILT_LOCUS15881</name>
</gene>
<dbReference type="PANTHER" id="PTHR46021">
    <property type="entry name" value="ARF-GAP WITH DUAL PH DOMAIN-CONTAINING PROTEIN 1-LIKE PROTEIN"/>
    <property type="match status" value="1"/>
</dbReference>
<dbReference type="PANTHER" id="PTHR46021:SF2">
    <property type="entry name" value="ARF-GAP WITH DUAL PH DOMAIN-CONTAINING PROTEIN 1"/>
    <property type="match status" value="1"/>
</dbReference>
<protein>
    <recommendedName>
        <fullName evidence="1">PH domain-containing protein</fullName>
    </recommendedName>
</protein>
<evidence type="ECO:0000259" key="1">
    <source>
        <dbReference type="PROSITE" id="PS50003"/>
    </source>
</evidence>
<dbReference type="PROSITE" id="PS50003">
    <property type="entry name" value="PH_DOMAIN"/>
    <property type="match status" value="2"/>
</dbReference>
<reference evidence="2 3" key="1">
    <citation type="submission" date="2018-11" db="EMBL/GenBank/DDBJ databases">
        <authorList>
            <consortium name="Pathogen Informatics"/>
        </authorList>
    </citation>
    <scope>NUCLEOTIDE SEQUENCE [LARGE SCALE GENOMIC DNA]</scope>
</reference>
<dbReference type="GO" id="GO:0005737">
    <property type="term" value="C:cytoplasm"/>
    <property type="evidence" value="ECO:0007669"/>
    <property type="project" value="TreeGrafter"/>
</dbReference>
<accession>A0A3P7QJ16</accession>